<gene>
    <name evidence="2" type="ORF">TSPGSL018_3150</name>
</gene>
<dbReference type="AlphaFoldDB" id="A0A061RK44"/>
<dbReference type="InterPro" id="IPR001623">
    <property type="entry name" value="DnaJ_domain"/>
</dbReference>
<dbReference type="PANTHER" id="PTHR46620:SF1">
    <property type="entry name" value="J DOMAIN-CONTAINING PROTEIN SPF31"/>
    <property type="match status" value="1"/>
</dbReference>
<name>A0A061RK44_9CHLO</name>
<reference evidence="2" key="1">
    <citation type="submission" date="2014-05" db="EMBL/GenBank/DDBJ databases">
        <title>The transcriptome of the halophilic microalga Tetraselmis sp. GSL018 isolated from the Great Salt Lake, Utah.</title>
        <authorList>
            <person name="Jinkerson R.E."/>
            <person name="D'Adamo S."/>
            <person name="Posewitz M.C."/>
        </authorList>
    </citation>
    <scope>NUCLEOTIDE SEQUENCE</scope>
    <source>
        <strain evidence="2">GSL018</strain>
    </source>
</reference>
<evidence type="ECO:0000259" key="1">
    <source>
        <dbReference type="PROSITE" id="PS50076"/>
    </source>
</evidence>
<accession>A0A061RK44</accession>
<dbReference type="Gene3D" id="1.10.287.110">
    <property type="entry name" value="DnaJ domain"/>
    <property type="match status" value="1"/>
</dbReference>
<dbReference type="SUPFAM" id="SSF46565">
    <property type="entry name" value="Chaperone J-domain"/>
    <property type="match status" value="1"/>
</dbReference>
<proteinExistence type="predicted"/>
<dbReference type="Pfam" id="PF00226">
    <property type="entry name" value="DnaJ"/>
    <property type="match status" value="1"/>
</dbReference>
<organism evidence="2">
    <name type="scientific">Tetraselmis sp. GSL018</name>
    <dbReference type="NCBI Taxonomy" id="582737"/>
    <lineage>
        <taxon>Eukaryota</taxon>
        <taxon>Viridiplantae</taxon>
        <taxon>Chlorophyta</taxon>
        <taxon>core chlorophytes</taxon>
        <taxon>Chlorodendrophyceae</taxon>
        <taxon>Chlorodendrales</taxon>
        <taxon>Chlorodendraceae</taxon>
        <taxon>Tetraselmis</taxon>
    </lineage>
</organism>
<feature type="domain" description="J" evidence="1">
    <location>
        <begin position="68"/>
        <end position="140"/>
    </location>
</feature>
<evidence type="ECO:0000313" key="2">
    <source>
        <dbReference type="EMBL" id="JAC70891.1"/>
    </source>
</evidence>
<dbReference type="InterPro" id="IPR036869">
    <property type="entry name" value="J_dom_sf"/>
</dbReference>
<protein>
    <recommendedName>
        <fullName evidence="1">J domain-containing protein</fullName>
    </recommendedName>
</protein>
<dbReference type="CDD" id="cd06257">
    <property type="entry name" value="DnaJ"/>
    <property type="match status" value="1"/>
</dbReference>
<dbReference type="PANTHER" id="PTHR46620">
    <property type="entry name" value="J DOMAIN-CONTAINING PROTEIN SPF31"/>
    <property type="match status" value="1"/>
</dbReference>
<sequence>MDRVFERVFSNSSAVGGDSAAAAEDCLNSNSEILEEERRPRDVEIDHDAPITASDAISRILLYYNRREYFRCLQLPLPSCDEINRPVWNCTSSDISRGYRNISKYVHPDKCKHPQAREAFEALNEVVRARRCATPTSWRS</sequence>
<dbReference type="PROSITE" id="PS50076">
    <property type="entry name" value="DNAJ_2"/>
    <property type="match status" value="1"/>
</dbReference>
<dbReference type="EMBL" id="GBEZ01015257">
    <property type="protein sequence ID" value="JAC70891.1"/>
    <property type="molecule type" value="Transcribed_RNA"/>
</dbReference>